<dbReference type="InterPro" id="IPR029063">
    <property type="entry name" value="SAM-dependent_MTases_sf"/>
</dbReference>
<proteinExistence type="predicted"/>
<evidence type="ECO:0008006" key="2">
    <source>
        <dbReference type="Google" id="ProtNLM"/>
    </source>
</evidence>
<evidence type="ECO:0000313" key="1">
    <source>
        <dbReference type="EMBL" id="SVD17688.1"/>
    </source>
</evidence>
<dbReference type="SUPFAM" id="SSF53335">
    <property type="entry name" value="S-adenosyl-L-methionine-dependent methyltransferases"/>
    <property type="match status" value="1"/>
</dbReference>
<feature type="non-terminal residue" evidence="1">
    <location>
        <position position="252"/>
    </location>
</feature>
<gene>
    <name evidence="1" type="ORF">METZ01_LOCUS370542</name>
</gene>
<protein>
    <recommendedName>
        <fullName evidence="2">Methyltransferase FkbM domain-containing protein</fullName>
    </recommendedName>
</protein>
<organism evidence="1">
    <name type="scientific">marine metagenome</name>
    <dbReference type="NCBI Taxonomy" id="408172"/>
    <lineage>
        <taxon>unclassified sequences</taxon>
        <taxon>metagenomes</taxon>
        <taxon>ecological metagenomes</taxon>
    </lineage>
</organism>
<dbReference type="EMBL" id="UINC01134258">
    <property type="protein sequence ID" value="SVD17688.1"/>
    <property type="molecule type" value="Genomic_DNA"/>
</dbReference>
<sequence>MDHIHDFLTELKPYYLPIGDRIRLGSNGDGGYVLLNRGLQDVEVLYSYGVGANSDFEFMFCEKHNAIARLYDHTVDTMPLKKDFLHFKKQGVGAKKSGSVNTIENHINENGDGNKRLILKIDVEGAEWDTLLHTPNATLESFEQIAIEIHNLHSFCPDYNGINLAKSILDQKTQVIKKLNNLFYLYHVHANNYQPLFYVNRFKLPNVMELTFVNKKYFKSAEYSKTIFPTEFDRANNPKRADIKLHFWPFHP</sequence>
<name>A0A382T8I8_9ZZZZ</name>
<reference evidence="1" key="1">
    <citation type="submission" date="2018-05" db="EMBL/GenBank/DDBJ databases">
        <authorList>
            <person name="Lanie J.A."/>
            <person name="Ng W.-L."/>
            <person name="Kazmierczak K.M."/>
            <person name="Andrzejewski T.M."/>
            <person name="Davidsen T.M."/>
            <person name="Wayne K.J."/>
            <person name="Tettelin H."/>
            <person name="Glass J.I."/>
            <person name="Rusch D."/>
            <person name="Podicherti R."/>
            <person name="Tsui H.-C.T."/>
            <person name="Winkler M.E."/>
        </authorList>
    </citation>
    <scope>NUCLEOTIDE SEQUENCE</scope>
</reference>
<dbReference type="PANTHER" id="PTHR32026">
    <property type="entry name" value="METHYLTRANSFERASE-LIKE PROTEIN 24"/>
    <property type="match status" value="1"/>
</dbReference>
<accession>A0A382T8I8</accession>
<dbReference type="AlphaFoldDB" id="A0A382T8I8"/>
<dbReference type="InterPro" id="IPR026913">
    <property type="entry name" value="METTL24"/>
</dbReference>